<protein>
    <submittedName>
        <fullName evidence="1">Tail protein</fullName>
    </submittedName>
</protein>
<reference evidence="1" key="1">
    <citation type="journal article" date="2021" name="Proc. Natl. Acad. Sci. U.S.A.">
        <title>A Catalog of Tens of Thousands of Viruses from Human Metagenomes Reveals Hidden Associations with Chronic Diseases.</title>
        <authorList>
            <person name="Tisza M.J."/>
            <person name="Buck C.B."/>
        </authorList>
    </citation>
    <scope>NUCLEOTIDE SEQUENCE</scope>
    <source>
        <strain evidence="1">CtYWp4</strain>
    </source>
</reference>
<sequence>MIQVLLYPDALSMVGSMNAFEIFSTSKADVVFALRYKGSSANIVQHTYTPNDKNRITLSVKDIILPLLSFEVKDSSEPYVQPNIMKSFVATLYEVGSEDSKKEFTFSVIRAGVDRLADSAANFLKTNFLTWQPQTKGVTYYSPEFLTYYAAEASEVKCKAYIPAGHGYEEKVLTLAILEAGKVYTVPVQYAIIAKLLGDGTLPHVYEIWVEQAGERVTYVQQYYASDMKSEEEEWFLFENSLGGVDCFRAYGNSENTAEHTHNVAEIEEDSEEYRVDTTRKFKKNTGFLDKKERLWLLDFFPSLGKYVYHGNSLRKITVTDSDVNYEAKELPSNYTFTYKYSDARPYLNISRSEVGSFKQLDIQLPDLGNFTIAPRLVECSRLTLSSGALFPVQNPYSEEWGVTTLSAILTQLVGDLSDSYNGEGGVGHKHSNIELLEALSEFNQYLTYRGKKLKAGTADEADDFSENGKASRKILRKDIADVAEKLIRFAEGARFGDFVSGINGGKGAQIDALGNAEVESITVRSYMKVMELIVNRLTALEGDQLFTESDTIESVSYLGDNCYGLHLRQKYKGYFTAQHVNNVLKGIVNNLAAAEVEGTEALYYTSWMRVNSVNAVTNYIEVSLYPDSEVPAGKNFPPCELMNIARWGNQTDENLQQCFYLSSSEGRIVKLTRVTKPILESWNYGMVFGDMPSFLKEMNLPLMKNRDYMYAAGIITQDIIQIDYQGKPVVNYVDRGQWSAEAKYYCMALNEETGKYETSDVWYTGCKWRCQQTGANTEPRWNNTDWAMIEGNPAFVVDFREAEAIYDFDNFIAPLTIVATLYGQDITDDILDTDVAWTRYTENSQGVQRVTSDTIWAEKRGGAGKSIVLTKEDLSLDSDGVPKKISFTATVILRDGMGNEADRQSVSLDYMKP</sequence>
<accession>A0A8S5N296</accession>
<proteinExistence type="predicted"/>
<organism evidence="1">
    <name type="scientific">Siphoviridae sp. ctYWp4</name>
    <dbReference type="NCBI Taxonomy" id="2826377"/>
    <lineage>
        <taxon>Viruses</taxon>
        <taxon>Duplodnaviria</taxon>
        <taxon>Heunggongvirae</taxon>
        <taxon>Uroviricota</taxon>
        <taxon>Caudoviricetes</taxon>
    </lineage>
</organism>
<evidence type="ECO:0000313" key="1">
    <source>
        <dbReference type="EMBL" id="DAD88608.1"/>
    </source>
</evidence>
<name>A0A8S5N296_9CAUD</name>
<dbReference type="EMBL" id="BK015044">
    <property type="protein sequence ID" value="DAD88608.1"/>
    <property type="molecule type" value="Genomic_DNA"/>
</dbReference>